<accession>K8DWW5</accession>
<evidence type="ECO:0000313" key="2">
    <source>
        <dbReference type="EMBL" id="CCO06987.1"/>
    </source>
</evidence>
<reference evidence="2 3" key="1">
    <citation type="journal article" date="2013" name="Genome Announc.">
        <title>Genome Sequence of the Sulfate-Reducing Bacterium Desulfotomaculum hydrothermale Lam5(T).</title>
        <authorList>
            <person name="Amin O."/>
            <person name="Fardeau M.L."/>
            <person name="Valette O."/>
            <person name="Hirschler-Rea A."/>
            <person name="Barbe V."/>
            <person name="Medigue C."/>
            <person name="Vacherie B."/>
            <person name="Ollivier B."/>
            <person name="Bertin P.N."/>
            <person name="Dolla A."/>
        </authorList>
    </citation>
    <scope>NUCLEOTIDE SEQUENCE [LARGE SCALE GENOMIC DNA]</scope>
    <source>
        <strain evidence="3">Lam5 / DSM 18033</strain>
    </source>
</reference>
<protein>
    <submittedName>
        <fullName evidence="2">Uncharacterized protein</fullName>
    </submittedName>
</protein>
<dbReference type="Proteomes" id="UP000009315">
    <property type="component" value="Unassembled WGS sequence"/>
</dbReference>
<dbReference type="STRING" id="1121428.DESHY_10147"/>
<dbReference type="OrthoDB" id="1787360at2"/>
<dbReference type="RefSeq" id="WP_008409676.1">
    <property type="nucleotide sequence ID" value="NZ_CAOS01000001.1"/>
</dbReference>
<evidence type="ECO:0000313" key="3">
    <source>
        <dbReference type="Proteomes" id="UP000009315"/>
    </source>
</evidence>
<feature type="region of interest" description="Disordered" evidence="1">
    <location>
        <begin position="74"/>
        <end position="99"/>
    </location>
</feature>
<sequence>MTKRFIPRRDLVDLLDTETMRSFLLQVLQHIDDSQTLPYYNPKLDKLGHEVLKTAFQFGLVNLNGGCPGCGGCSAETQADHPKPDQTSEKGKIIPFKRE</sequence>
<organism evidence="2 3">
    <name type="scientific">Desulforamulus hydrothermalis Lam5 = DSM 18033</name>
    <dbReference type="NCBI Taxonomy" id="1121428"/>
    <lineage>
        <taxon>Bacteria</taxon>
        <taxon>Bacillati</taxon>
        <taxon>Bacillota</taxon>
        <taxon>Clostridia</taxon>
        <taxon>Eubacteriales</taxon>
        <taxon>Peptococcaceae</taxon>
        <taxon>Desulforamulus</taxon>
    </lineage>
</organism>
<dbReference type="AlphaFoldDB" id="K8DWW5"/>
<name>K8DWW5_9FIRM</name>
<gene>
    <name evidence="2" type="ORF">DESHY_10147</name>
</gene>
<feature type="compositionally biased region" description="Basic and acidic residues" evidence="1">
    <location>
        <begin position="78"/>
        <end position="99"/>
    </location>
</feature>
<evidence type="ECO:0000256" key="1">
    <source>
        <dbReference type="SAM" id="MobiDB-lite"/>
    </source>
</evidence>
<proteinExistence type="predicted"/>
<dbReference type="EMBL" id="CAOS01000001">
    <property type="protein sequence ID" value="CCO06987.1"/>
    <property type="molecule type" value="Genomic_DNA"/>
</dbReference>
<keyword evidence="3" id="KW-1185">Reference proteome</keyword>
<comment type="caution">
    <text evidence="2">The sequence shown here is derived from an EMBL/GenBank/DDBJ whole genome shotgun (WGS) entry which is preliminary data.</text>
</comment>